<comment type="caution">
    <text evidence="2">The sequence shown here is derived from an EMBL/GenBank/DDBJ whole genome shotgun (WGS) entry which is preliminary data.</text>
</comment>
<proteinExistence type="predicted"/>
<dbReference type="InterPro" id="IPR050114">
    <property type="entry name" value="UPF0173_UPF0282_UlaG_hydrolase"/>
</dbReference>
<evidence type="ECO:0000313" key="2">
    <source>
        <dbReference type="EMBL" id="MBU3806779.1"/>
    </source>
</evidence>
<reference evidence="2" key="2">
    <citation type="submission" date="2021-04" db="EMBL/GenBank/DDBJ databases">
        <authorList>
            <person name="Gilroy R."/>
        </authorList>
    </citation>
    <scope>NUCLEOTIDE SEQUENCE</scope>
    <source>
        <strain evidence="2">B5_2728</strain>
    </source>
</reference>
<gene>
    <name evidence="2" type="ORF">H9882_07840</name>
</gene>
<evidence type="ECO:0000256" key="1">
    <source>
        <dbReference type="ARBA" id="ARBA00022801"/>
    </source>
</evidence>
<reference evidence="2" key="1">
    <citation type="journal article" date="2021" name="PeerJ">
        <title>Extensive microbial diversity within the chicken gut microbiome revealed by metagenomics and culture.</title>
        <authorList>
            <person name="Gilroy R."/>
            <person name="Ravi A."/>
            <person name="Getino M."/>
            <person name="Pursley I."/>
            <person name="Horton D.L."/>
            <person name="Alikhan N.F."/>
            <person name="Baker D."/>
            <person name="Gharbi K."/>
            <person name="Hall N."/>
            <person name="Watson M."/>
            <person name="Adriaenssens E.M."/>
            <person name="Foster-Nyarko E."/>
            <person name="Jarju S."/>
            <person name="Secka A."/>
            <person name="Antonio M."/>
            <person name="Oren A."/>
            <person name="Chaudhuri R.R."/>
            <person name="La Ragione R."/>
            <person name="Hildebrand F."/>
            <person name="Pallen M.J."/>
        </authorList>
    </citation>
    <scope>NUCLEOTIDE SEQUENCE</scope>
    <source>
        <strain evidence="2">B5_2728</strain>
    </source>
</reference>
<dbReference type="SUPFAM" id="SSF56281">
    <property type="entry name" value="Metallo-hydrolase/oxidoreductase"/>
    <property type="match status" value="1"/>
</dbReference>
<organism evidence="2 3">
    <name type="scientific">Candidatus Allofournierella pullistercoris</name>
    <dbReference type="NCBI Taxonomy" id="2838597"/>
    <lineage>
        <taxon>Bacteria</taxon>
        <taxon>Bacillati</taxon>
        <taxon>Bacillota</taxon>
        <taxon>Clostridia</taxon>
        <taxon>Eubacteriales</taxon>
        <taxon>Oscillospiraceae</taxon>
        <taxon>Allofournierella</taxon>
    </lineage>
</organism>
<accession>A0A948T454</accession>
<dbReference type="EMBL" id="JAHLFP010000069">
    <property type="protein sequence ID" value="MBU3806779.1"/>
    <property type="molecule type" value="Genomic_DNA"/>
</dbReference>
<evidence type="ECO:0000313" key="3">
    <source>
        <dbReference type="Proteomes" id="UP000713596"/>
    </source>
</evidence>
<dbReference type="Pfam" id="PF13483">
    <property type="entry name" value="Lactamase_B_3"/>
    <property type="match status" value="1"/>
</dbReference>
<sequence>MNVQQIRNATLKIQYGGTTFLVDPWLQDKGEGRSAPTVRPEMADVKNPLCDLPLSVEQILDGVDFCLVTHIHFDHFTADYLPKTIPV</sequence>
<dbReference type="Gene3D" id="3.60.15.10">
    <property type="entry name" value="Ribonuclease Z/Hydroxyacylglutathione hydrolase-like"/>
    <property type="match status" value="1"/>
</dbReference>
<keyword evidence="1" id="KW-0378">Hydrolase</keyword>
<dbReference type="PANTHER" id="PTHR43546">
    <property type="entry name" value="UPF0173 METAL-DEPENDENT HYDROLASE MJ1163-RELATED"/>
    <property type="match status" value="1"/>
</dbReference>
<protein>
    <submittedName>
        <fullName evidence="2">MBL fold metallo-hydrolase</fullName>
    </submittedName>
</protein>
<dbReference type="PANTHER" id="PTHR43546:SF9">
    <property type="entry name" value="L-ASCORBATE-6-PHOSPHATE LACTONASE ULAG-RELATED"/>
    <property type="match status" value="1"/>
</dbReference>
<dbReference type="GO" id="GO:0016787">
    <property type="term" value="F:hydrolase activity"/>
    <property type="evidence" value="ECO:0007669"/>
    <property type="project" value="UniProtKB-KW"/>
</dbReference>
<dbReference type="InterPro" id="IPR036866">
    <property type="entry name" value="RibonucZ/Hydroxyglut_hydro"/>
</dbReference>
<dbReference type="Proteomes" id="UP000713596">
    <property type="component" value="Unassembled WGS sequence"/>
</dbReference>
<dbReference type="AlphaFoldDB" id="A0A948T454"/>
<name>A0A948T454_9FIRM</name>